<dbReference type="PANTHER" id="PTHR34477">
    <property type="entry name" value="UPF0213 PROTEIN YHBQ"/>
    <property type="match status" value="1"/>
</dbReference>
<dbReference type="CDD" id="cd10448">
    <property type="entry name" value="GIY-YIG_unchar_3"/>
    <property type="match status" value="1"/>
</dbReference>
<dbReference type="STRING" id="1798382.A3D77_05185"/>
<proteinExistence type="inferred from homology"/>
<dbReference type="SMART" id="SM00465">
    <property type="entry name" value="GIYc"/>
    <property type="match status" value="1"/>
</dbReference>
<dbReference type="InterPro" id="IPR035901">
    <property type="entry name" value="GIY-YIG_endonuc_sf"/>
</dbReference>
<dbReference type="Proteomes" id="UP000176923">
    <property type="component" value="Unassembled WGS sequence"/>
</dbReference>
<sequence length="95" mass="11702">MFRHFYVYIIGNRNLTLYIGVTSNLVKRLFEHKNELVEGFSSKYKLHNLFYFEVFESVDEAIKREKQLKNWHREWKLNLIKKINPEFKDLYSEII</sequence>
<gene>
    <name evidence="3" type="ORF">A3D77_05185</name>
</gene>
<dbReference type="SUPFAM" id="SSF82771">
    <property type="entry name" value="GIY-YIG endonuclease"/>
    <property type="match status" value="1"/>
</dbReference>
<reference evidence="3 4" key="1">
    <citation type="journal article" date="2016" name="Nat. Commun.">
        <title>Thousands of microbial genomes shed light on interconnected biogeochemical processes in an aquifer system.</title>
        <authorList>
            <person name="Anantharaman K."/>
            <person name="Brown C.T."/>
            <person name="Hug L.A."/>
            <person name="Sharon I."/>
            <person name="Castelle C.J."/>
            <person name="Probst A.J."/>
            <person name="Thomas B.C."/>
            <person name="Singh A."/>
            <person name="Wilkins M.J."/>
            <person name="Karaoz U."/>
            <person name="Brodie E.L."/>
            <person name="Williams K.H."/>
            <person name="Hubbard S.S."/>
            <person name="Banfield J.F."/>
        </authorList>
    </citation>
    <scope>NUCLEOTIDE SEQUENCE [LARGE SCALE GENOMIC DNA]</scope>
</reference>
<evidence type="ECO:0000256" key="1">
    <source>
        <dbReference type="ARBA" id="ARBA00007435"/>
    </source>
</evidence>
<accession>A0A1F5ZN89</accession>
<feature type="domain" description="GIY-YIG" evidence="2">
    <location>
        <begin position="3"/>
        <end position="79"/>
    </location>
</feature>
<dbReference type="PANTHER" id="PTHR34477:SF5">
    <property type="entry name" value="BSL5627 PROTEIN"/>
    <property type="match status" value="1"/>
</dbReference>
<dbReference type="Pfam" id="PF01541">
    <property type="entry name" value="GIY-YIG"/>
    <property type="match status" value="1"/>
</dbReference>
<organism evidence="3 4">
    <name type="scientific">Candidatus Gottesmanbacteria bacterium RIFCSPHIGHO2_02_FULL_39_11</name>
    <dbReference type="NCBI Taxonomy" id="1798382"/>
    <lineage>
        <taxon>Bacteria</taxon>
        <taxon>Candidatus Gottesmaniibacteriota</taxon>
    </lineage>
</organism>
<evidence type="ECO:0000313" key="4">
    <source>
        <dbReference type="Proteomes" id="UP000176923"/>
    </source>
</evidence>
<name>A0A1F5ZN89_9BACT</name>
<evidence type="ECO:0000313" key="3">
    <source>
        <dbReference type="EMBL" id="OGG13908.1"/>
    </source>
</evidence>
<comment type="caution">
    <text evidence="3">The sequence shown here is derived from an EMBL/GenBank/DDBJ whole genome shotgun (WGS) entry which is preliminary data.</text>
</comment>
<dbReference type="EMBL" id="MFJL01000034">
    <property type="protein sequence ID" value="OGG13908.1"/>
    <property type="molecule type" value="Genomic_DNA"/>
</dbReference>
<dbReference type="InterPro" id="IPR050190">
    <property type="entry name" value="UPF0213_domain"/>
</dbReference>
<protein>
    <recommendedName>
        <fullName evidence="2">GIY-YIG domain-containing protein</fullName>
    </recommendedName>
</protein>
<comment type="similarity">
    <text evidence="1">Belongs to the UPF0213 family.</text>
</comment>
<evidence type="ECO:0000259" key="2">
    <source>
        <dbReference type="PROSITE" id="PS50164"/>
    </source>
</evidence>
<dbReference type="PROSITE" id="PS50164">
    <property type="entry name" value="GIY_YIG"/>
    <property type="match status" value="1"/>
</dbReference>
<dbReference type="Gene3D" id="3.40.1440.10">
    <property type="entry name" value="GIY-YIG endonuclease"/>
    <property type="match status" value="1"/>
</dbReference>
<dbReference type="AlphaFoldDB" id="A0A1F5ZN89"/>
<dbReference type="InterPro" id="IPR000305">
    <property type="entry name" value="GIY-YIG_endonuc"/>
</dbReference>